<dbReference type="SMART" id="SM00181">
    <property type="entry name" value="EGF"/>
    <property type="match status" value="9"/>
</dbReference>
<evidence type="ECO:0000256" key="2">
    <source>
        <dbReference type="ARBA" id="ARBA00022729"/>
    </source>
</evidence>
<dbReference type="PROSITE" id="PS01186">
    <property type="entry name" value="EGF_2"/>
    <property type="match status" value="8"/>
</dbReference>
<keyword evidence="9" id="KW-1185">Reference proteome</keyword>
<evidence type="ECO:0000256" key="5">
    <source>
        <dbReference type="PROSITE-ProRule" id="PRU00076"/>
    </source>
</evidence>
<dbReference type="Proteomes" id="UP001159405">
    <property type="component" value="Unassembled WGS sequence"/>
</dbReference>
<dbReference type="InterPro" id="IPR001881">
    <property type="entry name" value="EGF-like_Ca-bd_dom"/>
</dbReference>
<reference evidence="8 9" key="1">
    <citation type="submission" date="2022-05" db="EMBL/GenBank/DDBJ databases">
        <authorList>
            <consortium name="Genoscope - CEA"/>
            <person name="William W."/>
        </authorList>
    </citation>
    <scope>NUCLEOTIDE SEQUENCE [LARGE SCALE GENOMIC DNA]</scope>
</reference>
<feature type="disulfide bond" evidence="5">
    <location>
        <begin position="480"/>
        <end position="489"/>
    </location>
</feature>
<dbReference type="Gene3D" id="2.10.25.10">
    <property type="entry name" value="Laminin"/>
    <property type="match status" value="9"/>
</dbReference>
<feature type="domain" description="EGF-like" evidence="7">
    <location>
        <begin position="302"/>
        <end position="338"/>
    </location>
</feature>
<evidence type="ECO:0000259" key="7">
    <source>
        <dbReference type="PROSITE" id="PS50026"/>
    </source>
</evidence>
<keyword evidence="3" id="KW-0677">Repeat</keyword>
<dbReference type="InterPro" id="IPR018097">
    <property type="entry name" value="EGF_Ca-bd_CS"/>
</dbReference>
<dbReference type="PROSITE" id="PS00022">
    <property type="entry name" value="EGF_1"/>
    <property type="match status" value="9"/>
</dbReference>
<dbReference type="SUPFAM" id="SSF57184">
    <property type="entry name" value="Growth factor receptor domain"/>
    <property type="match status" value="3"/>
</dbReference>
<feature type="disulfide bond" evidence="5">
    <location>
        <begin position="252"/>
        <end position="261"/>
    </location>
</feature>
<feature type="domain" description="EGF-like" evidence="7">
    <location>
        <begin position="416"/>
        <end position="452"/>
    </location>
</feature>
<evidence type="ECO:0000256" key="6">
    <source>
        <dbReference type="SAM" id="SignalP"/>
    </source>
</evidence>
<dbReference type="Pfam" id="PF00008">
    <property type="entry name" value="EGF"/>
    <property type="match status" value="7"/>
</dbReference>
<dbReference type="Pfam" id="PF07645">
    <property type="entry name" value="EGF_CA"/>
    <property type="match status" value="2"/>
</dbReference>
<comment type="caution">
    <text evidence="8">The sequence shown here is derived from an EMBL/GenBank/DDBJ whole genome shotgun (WGS) entry which is preliminary data.</text>
</comment>
<feature type="disulfide bond" evidence="5">
    <location>
        <begin position="404"/>
        <end position="413"/>
    </location>
</feature>
<comment type="caution">
    <text evidence="5">Lacks conserved residue(s) required for the propagation of feature annotation.</text>
</comment>
<dbReference type="InterPro" id="IPR000152">
    <property type="entry name" value="EGF-type_Asp/Asn_hydroxyl_site"/>
</dbReference>
<dbReference type="PRINTS" id="PR00010">
    <property type="entry name" value="EGFBLOOD"/>
</dbReference>
<gene>
    <name evidence="8" type="ORF">PLOB_00000925</name>
</gene>
<evidence type="ECO:0000256" key="1">
    <source>
        <dbReference type="ARBA" id="ARBA00022536"/>
    </source>
</evidence>
<feature type="disulfide bond" evidence="5">
    <location>
        <begin position="366"/>
        <end position="375"/>
    </location>
</feature>
<feature type="domain" description="EGF-like" evidence="7">
    <location>
        <begin position="378"/>
        <end position="414"/>
    </location>
</feature>
<feature type="disulfide bond" evidence="5">
    <location>
        <begin position="520"/>
        <end position="529"/>
    </location>
</feature>
<sequence length="1500" mass="169678">MKVLVQGVLLGVFLLTVEANHCRKVDWWHSFDKRGWSRCSHSTEYLNGIYRNDNKGHNDGLYLIEEGWCCKAPSPNQHQPSHCKIANWWSVLDRNHHWALCPKGYFLQGFYRTDGQWLGNIENGRCCRPNNLPDKYRHCYVKNVYRAFDHKGWNRCMKDYYLVGLYRGSCHYLGCIEQFKCCSMIVDVNKCNQKPCKNGATCVDLQGAGYRCNCKSGFTGKNCEQDINECEASPCKNGATCENLSGSYHCKCKSGYAGKNCEEDIDECLDEPCKNGGTCVNILGSYRCNCPSGFTGRECEKDIDECVDEPCKNGATCLNLPGSYRCDCKSGYHGKNCEKDINECLNQPCKNEATCVNLPGSYRCKCTSGFIGRNCETDKDECLGNPCKNGATCMNIPGSYRCKCTSAYTGRNCEKDINECLDKPCKNGGKCVNLPGSYRCNCKVGFTGRHCEKDINECLEKPCKNGATCVNHPGTYSCNCKGGFMGRHCQIDIDECFEECNPCKNRAKCVNLQGSYRCDCKPGYSGINCEIDFEGVGCYKDTAERAISSLEGKDPSLDGNYKTRKNPIAKCAMVARKRGYRVFAVQDGGWCAAKAMKYVSIGCFRDKMIRPRPLPELLKNFRRQIDWYNLNKTINACAKQAEVNGYLYFGVQFYGECWSGPLAHMTYDKDGPSTECIAGVGKGFANSVYMLTGKENECSDYATLSSTDRSKAHVTVGRPKCDHWTYGFPLRWYRFTGGAGQAIANKCVNSRRCQTYMSGWMDGQHPKVVDGIVRRRVCFNWGNKCCYRSSNISVRNCGKFYVYKLPSTFPPVVSFQCSFNRYSLGRSNPYSKKNTRKLRTPFNYLQLKHTKLKIQKKKEIVSSFSFSGPIDDFLDSCKRFLALGDIDTCGWLFDVHLNSGISHSSQLKRDQFSFPFKIGNSCLVFGALQFTMRVAFITFVAVCTILAIEGGKKQGLFADAQGKSDRYNTSLPNVKKVKKNYSFLFVKNERKVKLRPIFLPLCCLVVVNQQQVRSMSFTLRIKFEPLGCFRDETTNPRPLPILVKNFRWPAQIDWNNLNKTIEACAVKVKEAGYVYFGLQFYGECWSGPKAHLTYHEDGKSKRCIAGVGRAYANFVYRLVFEECKTENYKVLDSADRSVHHDYDGRAGCDNNLQPGWYRFQGNAGSTMANECPDERKCGTIVPGWLQGSLPAVKDGKVTRKVCFNRRNNCCRSSVEVEVRNCGGFYVYQLPKAPYCQLRYCGSGKQEFSSSPGMMFRLFVVAFLLIHVGLKASSTGNSKYVKVGCFEDRFHSRALPELIANYRGSDQFDWFNLDKYVKKCAEEAKKRNYMFFGIQFYGECWSGVNAALSYDKYGPSPRCIQNVGMDLANFVYRFVGEENECLHYTILKSSDRASSFKLPTGVSPSCDKDLPLKWYRFMLPAGTKIASTCIPSQRCNTVVTGWMKTPHPKSTDGIDSGEICFRWQSNCCNWSQNIYVRNCGRFYVYKLPHTIGCPMRYCAQP</sequence>
<feature type="domain" description="EGF-like" evidence="7">
    <location>
        <begin position="187"/>
        <end position="224"/>
    </location>
</feature>
<keyword evidence="2 6" id="KW-0732">Signal</keyword>
<dbReference type="PANTHER" id="PTHR12916">
    <property type="entry name" value="CYTOCHROME C OXIDASE POLYPEPTIDE VIC-2"/>
    <property type="match status" value="1"/>
</dbReference>
<dbReference type="InterPro" id="IPR000742">
    <property type="entry name" value="EGF"/>
</dbReference>
<dbReference type="PROSITE" id="PS00010">
    <property type="entry name" value="ASX_HYDROXYL"/>
    <property type="match status" value="8"/>
</dbReference>
<feature type="domain" description="EGF-like" evidence="7">
    <location>
        <begin position="226"/>
        <end position="262"/>
    </location>
</feature>
<feature type="domain" description="EGF-like" evidence="7">
    <location>
        <begin position="340"/>
        <end position="376"/>
    </location>
</feature>
<dbReference type="Pfam" id="PF23283">
    <property type="entry name" value="D8C_UMOD"/>
    <property type="match status" value="3"/>
</dbReference>
<dbReference type="CDD" id="cd00054">
    <property type="entry name" value="EGF_CA"/>
    <property type="match status" value="9"/>
</dbReference>
<evidence type="ECO:0000256" key="4">
    <source>
        <dbReference type="ARBA" id="ARBA00023157"/>
    </source>
</evidence>
<dbReference type="InterPro" id="IPR049883">
    <property type="entry name" value="NOTCH1_EGF-like"/>
</dbReference>
<feature type="domain" description="EGF-like" evidence="7">
    <location>
        <begin position="454"/>
        <end position="490"/>
    </location>
</feature>
<keyword evidence="1 5" id="KW-0245">EGF-like domain</keyword>
<evidence type="ECO:0000313" key="9">
    <source>
        <dbReference type="Proteomes" id="UP001159405"/>
    </source>
</evidence>
<organism evidence="8 9">
    <name type="scientific">Porites lobata</name>
    <dbReference type="NCBI Taxonomy" id="104759"/>
    <lineage>
        <taxon>Eukaryota</taxon>
        <taxon>Metazoa</taxon>
        <taxon>Cnidaria</taxon>
        <taxon>Anthozoa</taxon>
        <taxon>Hexacorallia</taxon>
        <taxon>Scleractinia</taxon>
        <taxon>Fungiina</taxon>
        <taxon>Poritidae</taxon>
        <taxon>Porites</taxon>
    </lineage>
</organism>
<dbReference type="InterPro" id="IPR057774">
    <property type="entry name" value="D8C_UMOD/GP2/OIT3-like"/>
</dbReference>
<dbReference type="PROSITE" id="PS50026">
    <property type="entry name" value="EGF_3"/>
    <property type="match status" value="9"/>
</dbReference>
<dbReference type="SMART" id="SM00179">
    <property type="entry name" value="EGF_CA"/>
    <property type="match status" value="9"/>
</dbReference>
<feature type="domain" description="EGF-like" evidence="7">
    <location>
        <begin position="492"/>
        <end position="530"/>
    </location>
</feature>
<feature type="disulfide bond" evidence="5">
    <location>
        <begin position="442"/>
        <end position="451"/>
    </location>
</feature>
<evidence type="ECO:0000256" key="3">
    <source>
        <dbReference type="ARBA" id="ARBA00022737"/>
    </source>
</evidence>
<keyword evidence="4 5" id="KW-1015">Disulfide bond</keyword>
<accession>A0ABN8N6V8</accession>
<name>A0ABN8N6V8_9CNID</name>
<dbReference type="InterPro" id="IPR009030">
    <property type="entry name" value="Growth_fac_rcpt_cys_sf"/>
</dbReference>
<feature type="disulfide bond" evidence="5">
    <location>
        <begin position="290"/>
        <end position="299"/>
    </location>
</feature>
<dbReference type="PROSITE" id="PS01187">
    <property type="entry name" value="EGF_CA"/>
    <property type="match status" value="3"/>
</dbReference>
<dbReference type="EMBL" id="CALNXK010000010">
    <property type="protein sequence ID" value="CAH3042423.1"/>
    <property type="molecule type" value="Genomic_DNA"/>
</dbReference>
<feature type="chain" id="PRO_5045273692" description="EGF-like domain-containing protein" evidence="6">
    <location>
        <begin position="20"/>
        <end position="1500"/>
    </location>
</feature>
<protein>
    <recommendedName>
        <fullName evidence="7">EGF-like domain-containing protein</fullName>
    </recommendedName>
</protein>
<proteinExistence type="predicted"/>
<feature type="signal peptide" evidence="6">
    <location>
        <begin position="1"/>
        <end position="19"/>
    </location>
</feature>
<feature type="disulfide bond" evidence="5">
    <location>
        <begin position="328"/>
        <end position="337"/>
    </location>
</feature>
<feature type="domain" description="EGF-like" evidence="7">
    <location>
        <begin position="264"/>
        <end position="300"/>
    </location>
</feature>
<dbReference type="PANTHER" id="PTHR12916:SF13">
    <property type="entry name" value="SUSHI, VON WILLEBRAND FACTOR TYPE A, EGF AND PENTRAXIN DOMAIN-CONTAINING PROTEIN 1-LIKE"/>
    <property type="match status" value="1"/>
</dbReference>
<feature type="disulfide bond" evidence="5">
    <location>
        <begin position="214"/>
        <end position="223"/>
    </location>
</feature>
<evidence type="ECO:0000313" key="8">
    <source>
        <dbReference type="EMBL" id="CAH3042423.1"/>
    </source>
</evidence>